<dbReference type="PROSITE" id="PS50878">
    <property type="entry name" value="RT_POL"/>
    <property type="match status" value="1"/>
</dbReference>
<dbReference type="InterPro" id="IPR053134">
    <property type="entry name" value="RNA-dir_DNA_polymerase"/>
</dbReference>
<dbReference type="InterPro" id="IPR000477">
    <property type="entry name" value="RT_dom"/>
</dbReference>
<accession>A0A5B6WIJ7</accession>
<dbReference type="InterPro" id="IPR043128">
    <property type="entry name" value="Rev_trsase/Diguanyl_cyclase"/>
</dbReference>
<dbReference type="OrthoDB" id="437338at2759"/>
<dbReference type="PANTHER" id="PTHR24559">
    <property type="entry name" value="TRANSPOSON TY3-I GAG-POL POLYPROTEIN"/>
    <property type="match status" value="1"/>
</dbReference>
<comment type="caution">
    <text evidence="3">The sequence shown here is derived from an EMBL/GenBank/DDBJ whole genome shotgun (WGS) entry which is preliminary data.</text>
</comment>
<dbReference type="SUPFAM" id="SSF56672">
    <property type="entry name" value="DNA/RNA polymerases"/>
    <property type="match status" value="1"/>
</dbReference>
<evidence type="ECO:0000313" key="3">
    <source>
        <dbReference type="EMBL" id="KAA3481144.1"/>
    </source>
</evidence>
<keyword evidence="4" id="KW-1185">Reference proteome</keyword>
<dbReference type="AlphaFoldDB" id="A0A5B6WIJ7"/>
<dbReference type="Pfam" id="PF08284">
    <property type="entry name" value="RVP_2"/>
    <property type="match status" value="1"/>
</dbReference>
<sequence length="357" mass="40512">MKNQNEKQMFTSQKGRHPGQNITAGTTPTGVKDIVVRSEARAPARTYAIRARKEATALDMIAVTNPLGQSVIVNLVCCKCPLKVKGCEFPADLVLLPFREFYVILGMDWLSLHNVVVNCRQKQIDLKCQIGEVISVESNGPKNARLIRKGSEAFLTYILDTRDSESKIDQSLILNEFIDAFLEELAGLPTDREVEFVIDLASETTMISISPNHMAPVELKYLKAQLQELLDRGVSLWNASVLFVKKKDNSLKLCIDYRQLNKVTIKKKYPLPRINNLFDQLKGATVFSKIDLKSGYYELKVKDCDPSKTTFKTRYGQYEFLVMPFGLTNAPAAFIDLMNWVFQPHLDRFVVLFIYDN</sequence>
<feature type="compositionally biased region" description="Polar residues" evidence="1">
    <location>
        <begin position="1"/>
        <end position="13"/>
    </location>
</feature>
<dbReference type="InterPro" id="IPR043502">
    <property type="entry name" value="DNA/RNA_pol_sf"/>
</dbReference>
<name>A0A5B6WIJ7_9ROSI</name>
<evidence type="ECO:0000259" key="2">
    <source>
        <dbReference type="PROSITE" id="PS50878"/>
    </source>
</evidence>
<feature type="domain" description="Reverse transcriptase" evidence="2">
    <location>
        <begin position="225"/>
        <end position="357"/>
    </location>
</feature>
<dbReference type="InterPro" id="IPR021109">
    <property type="entry name" value="Peptidase_aspartic_dom_sf"/>
</dbReference>
<dbReference type="EMBL" id="SMMG02000003">
    <property type="protein sequence ID" value="KAA3481144.1"/>
    <property type="molecule type" value="Genomic_DNA"/>
</dbReference>
<organism evidence="3 4">
    <name type="scientific">Gossypium australe</name>
    <dbReference type="NCBI Taxonomy" id="47621"/>
    <lineage>
        <taxon>Eukaryota</taxon>
        <taxon>Viridiplantae</taxon>
        <taxon>Streptophyta</taxon>
        <taxon>Embryophyta</taxon>
        <taxon>Tracheophyta</taxon>
        <taxon>Spermatophyta</taxon>
        <taxon>Magnoliopsida</taxon>
        <taxon>eudicotyledons</taxon>
        <taxon>Gunneridae</taxon>
        <taxon>Pentapetalae</taxon>
        <taxon>rosids</taxon>
        <taxon>malvids</taxon>
        <taxon>Malvales</taxon>
        <taxon>Malvaceae</taxon>
        <taxon>Malvoideae</taxon>
        <taxon>Gossypium</taxon>
    </lineage>
</organism>
<dbReference type="Pfam" id="PF00078">
    <property type="entry name" value="RVT_1"/>
    <property type="match status" value="1"/>
</dbReference>
<evidence type="ECO:0000256" key="1">
    <source>
        <dbReference type="SAM" id="MobiDB-lite"/>
    </source>
</evidence>
<proteinExistence type="predicted"/>
<dbReference type="Gene3D" id="3.10.10.10">
    <property type="entry name" value="HIV Type 1 Reverse Transcriptase, subunit A, domain 1"/>
    <property type="match status" value="1"/>
</dbReference>
<dbReference type="Gene3D" id="2.40.70.10">
    <property type="entry name" value="Acid Proteases"/>
    <property type="match status" value="1"/>
</dbReference>
<dbReference type="CDD" id="cd01647">
    <property type="entry name" value="RT_LTR"/>
    <property type="match status" value="1"/>
</dbReference>
<reference evidence="4" key="1">
    <citation type="journal article" date="2019" name="Plant Biotechnol. J.">
        <title>Genome sequencing of the Australian wild diploid species Gossypium australe highlights disease resistance and delayed gland morphogenesis.</title>
        <authorList>
            <person name="Cai Y."/>
            <person name="Cai X."/>
            <person name="Wang Q."/>
            <person name="Wang P."/>
            <person name="Zhang Y."/>
            <person name="Cai C."/>
            <person name="Xu Y."/>
            <person name="Wang K."/>
            <person name="Zhou Z."/>
            <person name="Wang C."/>
            <person name="Geng S."/>
            <person name="Li B."/>
            <person name="Dong Q."/>
            <person name="Hou Y."/>
            <person name="Wang H."/>
            <person name="Ai P."/>
            <person name="Liu Z."/>
            <person name="Yi F."/>
            <person name="Sun M."/>
            <person name="An G."/>
            <person name="Cheng J."/>
            <person name="Zhang Y."/>
            <person name="Shi Q."/>
            <person name="Xie Y."/>
            <person name="Shi X."/>
            <person name="Chang Y."/>
            <person name="Huang F."/>
            <person name="Chen Y."/>
            <person name="Hong S."/>
            <person name="Mi L."/>
            <person name="Sun Q."/>
            <person name="Zhang L."/>
            <person name="Zhou B."/>
            <person name="Peng R."/>
            <person name="Zhang X."/>
            <person name="Liu F."/>
        </authorList>
    </citation>
    <scope>NUCLEOTIDE SEQUENCE [LARGE SCALE GENOMIC DNA]</scope>
    <source>
        <strain evidence="4">cv. PA1801</strain>
    </source>
</reference>
<evidence type="ECO:0000313" key="4">
    <source>
        <dbReference type="Proteomes" id="UP000325315"/>
    </source>
</evidence>
<feature type="region of interest" description="Disordered" evidence="1">
    <location>
        <begin position="1"/>
        <end position="24"/>
    </location>
</feature>
<dbReference type="PANTHER" id="PTHR24559:SF444">
    <property type="entry name" value="REVERSE TRANSCRIPTASE DOMAIN-CONTAINING PROTEIN"/>
    <property type="match status" value="1"/>
</dbReference>
<dbReference type="CDD" id="cd00303">
    <property type="entry name" value="retropepsin_like"/>
    <property type="match status" value="1"/>
</dbReference>
<gene>
    <name evidence="3" type="ORF">EPI10_021536</name>
</gene>
<protein>
    <submittedName>
        <fullName evidence="3">DNA/RNA polymerases superfamily protein</fullName>
    </submittedName>
</protein>
<dbReference type="Proteomes" id="UP000325315">
    <property type="component" value="Unassembled WGS sequence"/>
</dbReference>
<dbReference type="Gene3D" id="3.30.70.270">
    <property type="match status" value="1"/>
</dbReference>